<protein>
    <submittedName>
        <fullName evidence="1">Uncharacterized protein</fullName>
    </submittedName>
</protein>
<reference evidence="1" key="1">
    <citation type="submission" date="2023-01" db="EMBL/GenBank/DDBJ databases">
        <title>Human gut microbiome strain richness.</title>
        <authorList>
            <person name="Chen-Liaw A."/>
        </authorList>
    </citation>
    <scope>NUCLEOTIDE SEQUENCE</scope>
    <source>
        <strain evidence="1">D55st1_G4_D55t1_190419</strain>
    </source>
</reference>
<sequence>MKKQLEILSLSDEIEKKVEDWCEASYTTNKQRVDMFSEAFRAGLFDLKMSIEWSDELLNSITHSTSCLNSMLGKYDGKASSQYEMIKFLCQQKTEIEKQLVSILNEYAVMFETTIKKIEKEQEG</sequence>
<dbReference type="EMBL" id="JAQNCK010000009">
    <property type="protein sequence ID" value="MDC0827990.1"/>
    <property type="molecule type" value="Genomic_DNA"/>
</dbReference>
<name>A0AAW6FSU9_9FIRM</name>
<comment type="caution">
    <text evidence="1">The sequence shown here is derived from an EMBL/GenBank/DDBJ whole genome shotgun (WGS) entry which is preliminary data.</text>
</comment>
<proteinExistence type="predicted"/>
<organism evidence="1 2">
    <name type="scientific">Faecalitalea cylindroides</name>
    <dbReference type="NCBI Taxonomy" id="39483"/>
    <lineage>
        <taxon>Bacteria</taxon>
        <taxon>Bacillati</taxon>
        <taxon>Bacillota</taxon>
        <taxon>Erysipelotrichia</taxon>
        <taxon>Erysipelotrichales</taxon>
        <taxon>Erysipelotrichaceae</taxon>
        <taxon>Faecalitalea</taxon>
    </lineage>
</organism>
<gene>
    <name evidence="1" type="ORF">POG00_04610</name>
</gene>
<evidence type="ECO:0000313" key="2">
    <source>
        <dbReference type="Proteomes" id="UP001220658"/>
    </source>
</evidence>
<accession>A0AAW6FSU9</accession>
<dbReference type="RefSeq" id="WP_195191165.1">
    <property type="nucleotide sequence ID" value="NZ_JADMUL010000011.1"/>
</dbReference>
<dbReference type="Proteomes" id="UP001220658">
    <property type="component" value="Unassembled WGS sequence"/>
</dbReference>
<evidence type="ECO:0000313" key="1">
    <source>
        <dbReference type="EMBL" id="MDC0827990.1"/>
    </source>
</evidence>
<dbReference type="AlphaFoldDB" id="A0AAW6FSU9"/>